<evidence type="ECO:0000256" key="4">
    <source>
        <dbReference type="ARBA" id="ARBA00014320"/>
    </source>
</evidence>
<evidence type="ECO:0000256" key="13">
    <source>
        <dbReference type="SAM" id="MobiDB-lite"/>
    </source>
</evidence>
<name>A0A5E4CT85_MARMO</name>
<dbReference type="PANTHER" id="PTHR32121:SF0">
    <property type="entry name" value="PCNA-INTERACTING PARTNER"/>
    <property type="match status" value="1"/>
</dbReference>
<proteinExistence type="inferred from homology"/>
<evidence type="ECO:0000256" key="7">
    <source>
        <dbReference type="ARBA" id="ARBA00023125"/>
    </source>
</evidence>
<evidence type="ECO:0000256" key="6">
    <source>
        <dbReference type="ARBA" id="ARBA00022763"/>
    </source>
</evidence>
<dbReference type="GO" id="GO:2000042">
    <property type="term" value="P:negative regulation of double-strand break repair via homologous recombination"/>
    <property type="evidence" value="ECO:0007669"/>
    <property type="project" value="InterPro"/>
</dbReference>
<keyword evidence="9" id="KW-0539">Nucleus</keyword>
<dbReference type="EMBL" id="CABDUW010002003">
    <property type="protein sequence ID" value="VTJ85017.1"/>
    <property type="molecule type" value="Genomic_DNA"/>
</dbReference>
<evidence type="ECO:0000256" key="9">
    <source>
        <dbReference type="ARBA" id="ARBA00023242"/>
    </source>
</evidence>
<dbReference type="GO" id="GO:0003677">
    <property type="term" value="F:DNA binding"/>
    <property type="evidence" value="ECO:0007669"/>
    <property type="project" value="UniProtKB-KW"/>
</dbReference>
<comment type="caution">
    <text evidence="14">The sequence shown here is derived from an EMBL/GenBank/DDBJ whole genome shotgun (WGS) entry which is preliminary data.</text>
</comment>
<feature type="region of interest" description="Disordered" evidence="13">
    <location>
        <begin position="477"/>
        <end position="548"/>
    </location>
</feature>
<dbReference type="AlphaFoldDB" id="A0A5E4CT85"/>
<gene>
    <name evidence="14" type="ORF">MONAX_5E008362</name>
</gene>
<dbReference type="InterPro" id="IPR038932">
    <property type="entry name" value="PARPBP"/>
</dbReference>
<dbReference type="GO" id="GO:0005737">
    <property type="term" value="C:cytoplasm"/>
    <property type="evidence" value="ECO:0007669"/>
    <property type="project" value="UniProtKB-SubCell"/>
</dbReference>
<keyword evidence="6" id="KW-0227">DNA damage</keyword>
<comment type="similarity">
    <text evidence="3">Belongs to the PARI family.</text>
</comment>
<evidence type="ECO:0000256" key="11">
    <source>
        <dbReference type="ARBA" id="ARBA00032731"/>
    </source>
</evidence>
<evidence type="ECO:0000313" key="15">
    <source>
        <dbReference type="Proteomes" id="UP000335636"/>
    </source>
</evidence>
<comment type="subunit">
    <text evidence="12">Interacts with RAD51 and PCNA. Interacts with PARP1. Interacts with TASOR.</text>
</comment>
<keyword evidence="7" id="KW-0238">DNA-binding</keyword>
<feature type="compositionally biased region" description="Basic and acidic residues" evidence="13">
    <location>
        <begin position="486"/>
        <end position="496"/>
    </location>
</feature>
<dbReference type="GO" id="GO:0006281">
    <property type="term" value="P:DNA repair"/>
    <property type="evidence" value="ECO:0007669"/>
    <property type="project" value="UniProtKB-KW"/>
</dbReference>
<dbReference type="Proteomes" id="UP000335636">
    <property type="component" value="Unassembled WGS sequence"/>
</dbReference>
<dbReference type="SUPFAM" id="SSF52540">
    <property type="entry name" value="P-loop containing nucleoside triphosphate hydrolases"/>
    <property type="match status" value="1"/>
</dbReference>
<organism evidence="14 15">
    <name type="scientific">Marmota monax</name>
    <name type="common">Woodchuck</name>
    <dbReference type="NCBI Taxonomy" id="9995"/>
    <lineage>
        <taxon>Eukaryota</taxon>
        <taxon>Metazoa</taxon>
        <taxon>Chordata</taxon>
        <taxon>Craniata</taxon>
        <taxon>Vertebrata</taxon>
        <taxon>Euteleostomi</taxon>
        <taxon>Mammalia</taxon>
        <taxon>Eutheria</taxon>
        <taxon>Euarchontoglires</taxon>
        <taxon>Glires</taxon>
        <taxon>Rodentia</taxon>
        <taxon>Sciuromorpha</taxon>
        <taxon>Sciuridae</taxon>
        <taxon>Xerinae</taxon>
        <taxon>Marmotini</taxon>
        <taxon>Marmota</taxon>
    </lineage>
</organism>
<comment type="subcellular location">
    <subcellularLocation>
        <location evidence="2">Cytoplasm</location>
    </subcellularLocation>
    <subcellularLocation>
        <location evidence="1">Nucleus</location>
    </subcellularLocation>
</comment>
<evidence type="ECO:0000313" key="14">
    <source>
        <dbReference type="EMBL" id="VTJ85017.1"/>
    </source>
</evidence>
<reference evidence="14" key="1">
    <citation type="submission" date="2019-04" db="EMBL/GenBank/DDBJ databases">
        <authorList>
            <person name="Alioto T."/>
            <person name="Alioto T."/>
        </authorList>
    </citation>
    <scope>NUCLEOTIDE SEQUENCE [LARGE SCALE GENOMIC DNA]</scope>
</reference>
<dbReference type="GO" id="GO:0005634">
    <property type="term" value="C:nucleus"/>
    <property type="evidence" value="ECO:0007669"/>
    <property type="project" value="UniProtKB-SubCell"/>
</dbReference>
<dbReference type="InterPro" id="IPR027417">
    <property type="entry name" value="P-loop_NTPase"/>
</dbReference>
<keyword evidence="8" id="KW-0234">DNA repair</keyword>
<dbReference type="GO" id="GO:0000785">
    <property type="term" value="C:chromatin"/>
    <property type="evidence" value="ECO:0007669"/>
    <property type="project" value="TreeGrafter"/>
</dbReference>
<dbReference type="PANTHER" id="PTHR32121">
    <property type="entry name" value="PCNA-INTERACTING PARTNER"/>
    <property type="match status" value="1"/>
</dbReference>
<evidence type="ECO:0000256" key="1">
    <source>
        <dbReference type="ARBA" id="ARBA00004123"/>
    </source>
</evidence>
<dbReference type="Gene3D" id="1.10.486.10">
    <property type="entry name" value="PCRA, domain 4"/>
    <property type="match status" value="1"/>
</dbReference>
<dbReference type="FunFam" id="1.10.486.10:FF:000004">
    <property type="entry name" value="PCNA-interacting partner isoform X3"/>
    <property type="match status" value="1"/>
</dbReference>
<keyword evidence="15" id="KW-1185">Reference proteome</keyword>
<keyword evidence="5" id="KW-0963">Cytoplasm</keyword>
<evidence type="ECO:0000256" key="12">
    <source>
        <dbReference type="ARBA" id="ARBA00063564"/>
    </source>
</evidence>
<evidence type="ECO:0000256" key="2">
    <source>
        <dbReference type="ARBA" id="ARBA00004496"/>
    </source>
</evidence>
<protein>
    <recommendedName>
        <fullName evidence="4">PCNA-interacting partner</fullName>
    </recommendedName>
    <alternativeName>
        <fullName evidence="10">PARP-1 binding protein</fullName>
    </alternativeName>
    <alternativeName>
        <fullName evidence="11">PARP1-binding protein</fullName>
    </alternativeName>
</protein>
<evidence type="ECO:0000256" key="8">
    <source>
        <dbReference type="ARBA" id="ARBA00023204"/>
    </source>
</evidence>
<evidence type="ECO:0000256" key="5">
    <source>
        <dbReference type="ARBA" id="ARBA00022490"/>
    </source>
</evidence>
<accession>A0A5E4CT85</accession>
<evidence type="ECO:0000256" key="3">
    <source>
        <dbReference type="ARBA" id="ARBA00009135"/>
    </source>
</evidence>
<sequence>MAVLNQKSVLDMIKAFRRNWHVLCDSERTTLCGADSMLLALQLSMAENNKQHYEEFTVSLSDVLMTWKFLLHEKLNLPIEDMEVVDHYEDIKKTYDDFLTNSNMVDLIDIYKKCRILTSNCENNDMISPIQLLDFLCGKEHAGDDENDLYMPMSPVKHNQDHEKVQLLAKKVIFSYLSLLVNSKNDLALAHILNIPDRGLGREAFTDLKHAAQEKQMSIYLMATSFIRTLELGGKGYAPSPSDPLRKHVKGLSNFIHLIDKLNEILGETPSPSIAGSRILSVIKMQLTKGQNSRDPFYKAVEEAAQALDLRIKNIINSQQEAVAVSTPDISPARPKSHAINHDTSYCGRDTVKTLLVLLDEEAARAPTRNKAELLYGDESTIHCNATSILTLFTSPTQVNNSSVKPLRERIYKSMQEKKNKMTQTLIRSQFACTYKDDYMISNDKWNNMNSASEPLCVLHMENDLAEGIKSSVGKSTIATSSGNVHLDRSENDKVSRKSSGQTGNKSSKRKQVDLDGENILCDNRNEPPQHKNVKKPKTSNDSQNKLDSEVAKVAKGKKCTSKAKFITGQTKLTQFFRL</sequence>
<evidence type="ECO:0000256" key="10">
    <source>
        <dbReference type="ARBA" id="ARBA00031632"/>
    </source>
</evidence>